<comment type="caution">
    <text evidence="2">The sequence shown here is derived from an EMBL/GenBank/DDBJ whole genome shotgun (WGS) entry which is preliminary data.</text>
</comment>
<feature type="domain" description="UspA" evidence="1">
    <location>
        <begin position="14"/>
        <end position="67"/>
    </location>
</feature>
<accession>X1P4C7</accession>
<dbReference type="Gene3D" id="3.40.50.620">
    <property type="entry name" value="HUPs"/>
    <property type="match status" value="1"/>
</dbReference>
<dbReference type="InterPro" id="IPR014729">
    <property type="entry name" value="Rossmann-like_a/b/a_fold"/>
</dbReference>
<name>X1P4C7_9ZZZZ</name>
<sequence>MKCKTWMIDEPLALGDVSTAIELAAEQMGTELLVVGTHGRRGVRRLLMGSVAEGLVRQCRQPVLLVHASPAEANASAKPAQAGR</sequence>
<dbReference type="InterPro" id="IPR006016">
    <property type="entry name" value="UspA"/>
</dbReference>
<organism evidence="2">
    <name type="scientific">marine sediment metagenome</name>
    <dbReference type="NCBI Taxonomy" id="412755"/>
    <lineage>
        <taxon>unclassified sequences</taxon>
        <taxon>metagenomes</taxon>
        <taxon>ecological metagenomes</taxon>
    </lineage>
</organism>
<gene>
    <name evidence="2" type="ORF">S06H3_52617</name>
</gene>
<dbReference type="Pfam" id="PF00582">
    <property type="entry name" value="Usp"/>
    <property type="match status" value="1"/>
</dbReference>
<proteinExistence type="predicted"/>
<dbReference type="PRINTS" id="PR01438">
    <property type="entry name" value="UNVRSLSTRESS"/>
</dbReference>
<dbReference type="SUPFAM" id="SSF52402">
    <property type="entry name" value="Adenine nucleotide alpha hydrolases-like"/>
    <property type="match status" value="1"/>
</dbReference>
<dbReference type="CDD" id="cd00293">
    <property type="entry name" value="USP-like"/>
    <property type="match status" value="1"/>
</dbReference>
<evidence type="ECO:0000259" key="1">
    <source>
        <dbReference type="Pfam" id="PF00582"/>
    </source>
</evidence>
<reference evidence="2" key="1">
    <citation type="journal article" date="2014" name="Front. Microbiol.">
        <title>High frequency of phylogenetically diverse reductive dehalogenase-homologous genes in deep subseafloor sedimentary metagenomes.</title>
        <authorList>
            <person name="Kawai M."/>
            <person name="Futagami T."/>
            <person name="Toyoda A."/>
            <person name="Takaki Y."/>
            <person name="Nishi S."/>
            <person name="Hori S."/>
            <person name="Arai W."/>
            <person name="Tsubouchi T."/>
            <person name="Morono Y."/>
            <person name="Uchiyama I."/>
            <person name="Ito T."/>
            <person name="Fujiyama A."/>
            <person name="Inagaki F."/>
            <person name="Takami H."/>
        </authorList>
    </citation>
    <scope>NUCLEOTIDE SEQUENCE</scope>
    <source>
        <strain evidence="2">Expedition CK06-06</strain>
    </source>
</reference>
<evidence type="ECO:0000313" key="2">
    <source>
        <dbReference type="EMBL" id="GAI50703.1"/>
    </source>
</evidence>
<dbReference type="InterPro" id="IPR006015">
    <property type="entry name" value="Universal_stress_UspA"/>
</dbReference>
<protein>
    <recommendedName>
        <fullName evidence="1">UspA domain-containing protein</fullName>
    </recommendedName>
</protein>
<dbReference type="EMBL" id="BARV01033478">
    <property type="protein sequence ID" value="GAI50703.1"/>
    <property type="molecule type" value="Genomic_DNA"/>
</dbReference>
<dbReference type="AlphaFoldDB" id="X1P4C7"/>